<feature type="transmembrane region" description="Helical" evidence="1">
    <location>
        <begin position="20"/>
        <end position="37"/>
    </location>
</feature>
<sequence length="609" mass="69116">MRRYSPVRRLLVLSSKYGSGVFLMIILVVFFVLYGWINNTKSTTTSTFTTTTKEDLLDCHYYKNKTLSSDGSSDGGVIFSNGRNTLYPGQLPGYTGWARPEYTLARSFTIQSISNSDIIQVGKEFIITVQCQNCAGNTSRRNDDKDKDNEVNNESLFFLRAYGKSVVPGTVTKRSNDNNEHDESNTIYDIVFLFFDSGIYTIEVVLTFSNPPSIYKFPLEQEQEQGEEEPSYEGYLLPGFPLIVNVVIDQDDVQKEDVQGSSSSSSSSSSEKIQTQTQLDKAVVLPVVYCKSNDLIETSFNSAIKKARWIIIDQDMEKDYYSTTMNTTLISKLNYYDTNRNSIGINMEYKYNNNCLLIPEFAFDKNLHPNQRAFSKCYSDSVLRIQNKMLEKLLLKNGGIPSTNVTFQFHFLSLHGGYRRNQIIGPSNVTQFLSDIQKNDEVGIKVILFNTGLHDIHRLCGSEFSNERKEYLTTSSISSFSCVDEYKALLIDFVTVIQDFPAQLKVFQSTTAAWPKYGNWGIQWDHNGQRMPLVSDFSAVFNDIAYEVILDANNNYDGIDIMDGYWITYPRPDNREIGDIGNKLSHPGSEVVSAMSRKWATLILDRICT</sequence>
<name>A0A1E7FTN9_9STRA</name>
<keyword evidence="3" id="KW-1185">Reference proteome</keyword>
<gene>
    <name evidence="2" type="ORF">FRACYDRAFT_235157</name>
</gene>
<keyword evidence="1" id="KW-1133">Transmembrane helix</keyword>
<dbReference type="AlphaFoldDB" id="A0A1E7FTN9"/>
<dbReference type="EMBL" id="KV784354">
    <property type="protein sequence ID" value="OEU21532.1"/>
    <property type="molecule type" value="Genomic_DNA"/>
</dbReference>
<dbReference type="OrthoDB" id="45213at2759"/>
<evidence type="ECO:0000313" key="3">
    <source>
        <dbReference type="Proteomes" id="UP000095751"/>
    </source>
</evidence>
<proteinExistence type="predicted"/>
<protein>
    <submittedName>
        <fullName evidence="2">Uncharacterized protein</fullName>
    </submittedName>
</protein>
<dbReference type="Proteomes" id="UP000095751">
    <property type="component" value="Unassembled WGS sequence"/>
</dbReference>
<keyword evidence="1" id="KW-0812">Transmembrane</keyword>
<dbReference type="InParanoid" id="A0A1E7FTN9"/>
<keyword evidence="1" id="KW-0472">Membrane</keyword>
<reference evidence="2 3" key="1">
    <citation type="submission" date="2016-09" db="EMBL/GenBank/DDBJ databases">
        <title>Extensive genetic diversity and differential bi-allelic expression allows diatom success in the polar Southern Ocean.</title>
        <authorList>
            <consortium name="DOE Joint Genome Institute"/>
            <person name="Mock T."/>
            <person name="Otillar R.P."/>
            <person name="Strauss J."/>
            <person name="Dupont C."/>
            <person name="Frickenhaus S."/>
            <person name="Maumus F."/>
            <person name="Mcmullan M."/>
            <person name="Sanges R."/>
            <person name="Schmutz J."/>
            <person name="Toseland A."/>
            <person name="Valas R."/>
            <person name="Veluchamy A."/>
            <person name="Ward B.J."/>
            <person name="Allen A."/>
            <person name="Barry K."/>
            <person name="Falciatore A."/>
            <person name="Ferrante M."/>
            <person name="Fortunato A.E."/>
            <person name="Gloeckner G."/>
            <person name="Gruber A."/>
            <person name="Hipkin R."/>
            <person name="Janech M."/>
            <person name="Kroth P."/>
            <person name="Leese F."/>
            <person name="Lindquist E."/>
            <person name="Lyon B.R."/>
            <person name="Martin J."/>
            <person name="Mayer C."/>
            <person name="Parker M."/>
            <person name="Quesneville H."/>
            <person name="Raymond J."/>
            <person name="Uhlig C."/>
            <person name="Valentin K.U."/>
            <person name="Worden A.Z."/>
            <person name="Armbrust E.V."/>
            <person name="Bowler C."/>
            <person name="Green B."/>
            <person name="Moulton V."/>
            <person name="Van Oosterhout C."/>
            <person name="Grigoriev I."/>
        </authorList>
    </citation>
    <scope>NUCLEOTIDE SEQUENCE [LARGE SCALE GENOMIC DNA]</scope>
    <source>
        <strain evidence="2 3">CCMP1102</strain>
    </source>
</reference>
<dbReference type="KEGG" id="fcy:FRACYDRAFT_235157"/>
<accession>A0A1E7FTN9</accession>
<evidence type="ECO:0000256" key="1">
    <source>
        <dbReference type="SAM" id="Phobius"/>
    </source>
</evidence>
<evidence type="ECO:0000313" key="2">
    <source>
        <dbReference type="EMBL" id="OEU21532.1"/>
    </source>
</evidence>
<organism evidence="2 3">
    <name type="scientific">Fragilariopsis cylindrus CCMP1102</name>
    <dbReference type="NCBI Taxonomy" id="635003"/>
    <lineage>
        <taxon>Eukaryota</taxon>
        <taxon>Sar</taxon>
        <taxon>Stramenopiles</taxon>
        <taxon>Ochrophyta</taxon>
        <taxon>Bacillariophyta</taxon>
        <taxon>Bacillariophyceae</taxon>
        <taxon>Bacillariophycidae</taxon>
        <taxon>Bacillariales</taxon>
        <taxon>Bacillariaceae</taxon>
        <taxon>Fragilariopsis</taxon>
    </lineage>
</organism>